<keyword evidence="5 10" id="KW-0678">Repressor</keyword>
<dbReference type="PIRSF" id="PIRSF005290">
    <property type="entry name" value="NOT_su_3_5"/>
    <property type="match status" value="1"/>
</dbReference>
<evidence type="ECO:0000256" key="9">
    <source>
        <dbReference type="ARBA" id="ARBA00023242"/>
    </source>
</evidence>
<organism evidence="15 16">
    <name type="scientific">Blattamonas nauphoetae</name>
    <dbReference type="NCBI Taxonomy" id="2049346"/>
    <lineage>
        <taxon>Eukaryota</taxon>
        <taxon>Metamonada</taxon>
        <taxon>Preaxostyla</taxon>
        <taxon>Oxymonadida</taxon>
        <taxon>Blattamonas</taxon>
    </lineage>
</organism>
<keyword evidence="4 10" id="KW-0963">Cytoplasm</keyword>
<evidence type="ECO:0000256" key="4">
    <source>
        <dbReference type="ARBA" id="ARBA00022490"/>
    </source>
</evidence>
<accession>A0ABQ9YLV6</accession>
<sequence length="689" mass="77603">MSKLQKLQTEISKTVKKIYEGIEFFEELFEKVHSTSNPSQKEKLEADLKSEIKKLQRQRDTLRQWISMKEIKEKDELERAKEAIEEQMETYKDFERQAKTKTYSKEGLSAKSKIDPEEQVKNETREWIRQSIRQLEEQIESLEAKVLSSQSGKKKNTKDFQKKIARHQFHVENLEKILRALDNDTIEIDDIKEIQDGIAYYIDENDDPDFIEDDELYCQLDLDQLLPLGSSTNLVTSAIVKEALNEMGDNASEAETSDNASDSSPVMPRRESKTQTPPQKPKESKQTSEKSDKPPIEVPKIQTVIQTPPTLKETIHFSSQQVSSPKIDEFSQQPRAIPTLNSDSAPQEITHTALQFSQIPTAGPNIPSNLTPHLKSNDFTSILKTSSKDPIPQLQPITPQHQHLTYTQQLNLSSHINSSMQSSSPHTIVVKPPGTKPPLIPKLPPSHGISVGQSGETTTTSSHGLTPITLPQQTHSNTGILGTAVTLNRNQSSKTNLLLQSPMSFSSSSPPIPTQELLQMLELSFESKPSPIDLYIPRDCCRVTSVYSDEFSHPELFNQPLPSFLQHPSLHKITGNTTPTPSVTPSSAKPHPPRNIPNISQNPLSSFLLYDVDTLLFIFHHTRHSFESFLAGQVLESKGWRYDFEVDRWTSPSHSLADGQYAKDAPPVGQQTYFDPFTCQHIPVSSKHV</sequence>
<keyword evidence="7 10" id="KW-0805">Transcription regulation</keyword>
<evidence type="ECO:0000256" key="12">
    <source>
        <dbReference type="SAM" id="MobiDB-lite"/>
    </source>
</evidence>
<name>A0ABQ9YLV6_9EUKA</name>
<evidence type="ECO:0000256" key="10">
    <source>
        <dbReference type="PIRNR" id="PIRNR005290"/>
    </source>
</evidence>
<dbReference type="InterPro" id="IPR038635">
    <property type="entry name" value="CCR4-NOT_su2/3/5_C_sf"/>
</dbReference>
<evidence type="ECO:0000313" key="15">
    <source>
        <dbReference type="EMBL" id="KAK2964741.1"/>
    </source>
</evidence>
<keyword evidence="6" id="KW-0597">Phosphoprotein</keyword>
<evidence type="ECO:0000256" key="11">
    <source>
        <dbReference type="SAM" id="Coils"/>
    </source>
</evidence>
<dbReference type="Proteomes" id="UP001281761">
    <property type="component" value="Unassembled WGS sequence"/>
</dbReference>
<feature type="compositionally biased region" description="Polar residues" evidence="12">
    <location>
        <begin position="451"/>
        <end position="476"/>
    </location>
</feature>
<comment type="similarity">
    <text evidence="3 10">Belongs to the CNOT2/3/5 family.</text>
</comment>
<evidence type="ECO:0000256" key="2">
    <source>
        <dbReference type="ARBA" id="ARBA00004496"/>
    </source>
</evidence>
<dbReference type="Gene3D" id="2.30.30.1020">
    <property type="entry name" value="CCR4-NOT complex subunit 2/3/5, C-terminal domain"/>
    <property type="match status" value="1"/>
</dbReference>
<evidence type="ECO:0000313" key="16">
    <source>
        <dbReference type="Proteomes" id="UP001281761"/>
    </source>
</evidence>
<dbReference type="EMBL" id="JARBJD010000001">
    <property type="protein sequence ID" value="KAK2964741.1"/>
    <property type="molecule type" value="Genomic_DNA"/>
</dbReference>
<comment type="subcellular location">
    <subcellularLocation>
        <location evidence="2 10">Cytoplasm</location>
    </subcellularLocation>
    <subcellularLocation>
        <location evidence="1 10">Nucleus</location>
    </subcellularLocation>
</comment>
<dbReference type="PANTHER" id="PTHR23326">
    <property type="entry name" value="CCR4 NOT-RELATED"/>
    <property type="match status" value="1"/>
</dbReference>
<feature type="compositionally biased region" description="Polar residues" evidence="12">
    <location>
        <begin position="253"/>
        <end position="264"/>
    </location>
</feature>
<keyword evidence="9 10" id="KW-0539">Nucleus</keyword>
<evidence type="ECO:0000259" key="13">
    <source>
        <dbReference type="Pfam" id="PF04065"/>
    </source>
</evidence>
<dbReference type="Pfam" id="PF04065">
    <property type="entry name" value="Not3"/>
    <property type="match status" value="1"/>
</dbReference>
<feature type="domain" description="NOT2/NOT3/NOT5 C-terminal" evidence="14">
    <location>
        <begin position="583"/>
        <end position="678"/>
    </location>
</feature>
<feature type="compositionally biased region" description="Basic and acidic residues" evidence="12">
    <location>
        <begin position="280"/>
        <end position="295"/>
    </location>
</feature>
<keyword evidence="8 10" id="KW-0804">Transcription</keyword>
<evidence type="ECO:0000259" key="14">
    <source>
        <dbReference type="Pfam" id="PF04153"/>
    </source>
</evidence>
<feature type="region of interest" description="Disordered" evidence="12">
    <location>
        <begin position="449"/>
        <end position="476"/>
    </location>
</feature>
<evidence type="ECO:0000256" key="5">
    <source>
        <dbReference type="ARBA" id="ARBA00022491"/>
    </source>
</evidence>
<evidence type="ECO:0000256" key="6">
    <source>
        <dbReference type="ARBA" id="ARBA00022553"/>
    </source>
</evidence>
<feature type="coiled-coil region" evidence="11">
    <location>
        <begin position="125"/>
        <end position="152"/>
    </location>
</feature>
<proteinExistence type="inferred from homology"/>
<feature type="compositionally biased region" description="Low complexity" evidence="12">
    <location>
        <begin position="577"/>
        <end position="587"/>
    </location>
</feature>
<feature type="region of interest" description="Disordered" evidence="12">
    <location>
        <begin position="249"/>
        <end position="300"/>
    </location>
</feature>
<feature type="region of interest" description="Disordered" evidence="12">
    <location>
        <begin position="568"/>
        <end position="595"/>
    </location>
</feature>
<evidence type="ECO:0000256" key="8">
    <source>
        <dbReference type="ARBA" id="ARBA00023163"/>
    </source>
</evidence>
<evidence type="ECO:0000256" key="3">
    <source>
        <dbReference type="ARBA" id="ARBA00007682"/>
    </source>
</evidence>
<feature type="domain" description="CCR4-Not complex component Not N-terminal" evidence="13">
    <location>
        <begin position="5"/>
        <end position="223"/>
    </location>
</feature>
<dbReference type="InterPro" id="IPR040168">
    <property type="entry name" value="Not2/3/5"/>
</dbReference>
<dbReference type="InterPro" id="IPR007282">
    <property type="entry name" value="NOT2/3/5_C"/>
</dbReference>
<protein>
    <submittedName>
        <fullName evidence="15">CCR4-NOT transcription complex subunit 3</fullName>
    </submittedName>
</protein>
<gene>
    <name evidence="15" type="ORF">BLNAU_41</name>
</gene>
<comment type="caution">
    <text evidence="15">The sequence shown here is derived from an EMBL/GenBank/DDBJ whole genome shotgun (WGS) entry which is preliminary data.</text>
</comment>
<evidence type="ECO:0000256" key="1">
    <source>
        <dbReference type="ARBA" id="ARBA00004123"/>
    </source>
</evidence>
<reference evidence="15 16" key="1">
    <citation type="journal article" date="2022" name="bioRxiv">
        <title>Genomics of Preaxostyla Flagellates Illuminates Evolutionary Transitions and the Path Towards Mitochondrial Loss.</title>
        <authorList>
            <person name="Novak L.V.F."/>
            <person name="Treitli S.C."/>
            <person name="Pyrih J."/>
            <person name="Halakuc P."/>
            <person name="Pipaliya S.V."/>
            <person name="Vacek V."/>
            <person name="Brzon O."/>
            <person name="Soukal P."/>
            <person name="Eme L."/>
            <person name="Dacks J.B."/>
            <person name="Karnkowska A."/>
            <person name="Elias M."/>
            <person name="Hampl V."/>
        </authorList>
    </citation>
    <scope>NUCLEOTIDE SEQUENCE [LARGE SCALE GENOMIC DNA]</scope>
    <source>
        <strain evidence="15">NAU3</strain>
        <tissue evidence="15">Gut</tissue>
    </source>
</reference>
<dbReference type="InterPro" id="IPR007207">
    <property type="entry name" value="Not_N"/>
</dbReference>
<keyword evidence="11" id="KW-0175">Coiled coil</keyword>
<keyword evidence="16" id="KW-1185">Reference proteome</keyword>
<dbReference type="Pfam" id="PF04153">
    <property type="entry name" value="NOT2_3_5_C"/>
    <property type="match status" value="1"/>
</dbReference>
<evidence type="ECO:0000256" key="7">
    <source>
        <dbReference type="ARBA" id="ARBA00023015"/>
    </source>
</evidence>
<feature type="coiled-coil region" evidence="11">
    <location>
        <begin position="41"/>
        <end position="97"/>
    </location>
</feature>
<dbReference type="InterPro" id="IPR012270">
    <property type="entry name" value="CCR4-NOT_su3/5"/>
</dbReference>